<accession>A0A7W5ZVB8</accession>
<dbReference type="GO" id="GO:0140359">
    <property type="term" value="F:ABC-type transporter activity"/>
    <property type="evidence" value="ECO:0007669"/>
    <property type="project" value="InterPro"/>
</dbReference>
<dbReference type="SUPFAM" id="SSF52540">
    <property type="entry name" value="P-loop containing nucleoside triphosphate hydrolases"/>
    <property type="match status" value="1"/>
</dbReference>
<dbReference type="InterPro" id="IPR027417">
    <property type="entry name" value="P-loop_NTPase"/>
</dbReference>
<dbReference type="PANTHER" id="PTHR24221:SF654">
    <property type="entry name" value="ATP-BINDING CASSETTE SUB-FAMILY B MEMBER 6"/>
    <property type="match status" value="1"/>
</dbReference>
<dbReference type="PROSITE" id="PS50929">
    <property type="entry name" value="ABC_TM1F"/>
    <property type="match status" value="1"/>
</dbReference>
<dbReference type="SMART" id="SM00382">
    <property type="entry name" value="AAA"/>
    <property type="match status" value="1"/>
</dbReference>
<evidence type="ECO:0000313" key="11">
    <source>
        <dbReference type="Proteomes" id="UP000562395"/>
    </source>
</evidence>
<dbReference type="Pfam" id="PF00005">
    <property type="entry name" value="ABC_tran"/>
    <property type="match status" value="1"/>
</dbReference>
<feature type="transmembrane region" description="Helical" evidence="7">
    <location>
        <begin position="243"/>
        <end position="263"/>
    </location>
</feature>
<keyword evidence="4 10" id="KW-0067">ATP-binding</keyword>
<keyword evidence="3" id="KW-0547">Nucleotide-binding</keyword>
<dbReference type="AlphaFoldDB" id="A0A7W5ZVB8"/>
<evidence type="ECO:0000256" key="7">
    <source>
        <dbReference type="SAM" id="Phobius"/>
    </source>
</evidence>
<keyword evidence="5 7" id="KW-1133">Transmembrane helix</keyword>
<dbReference type="InterPro" id="IPR011527">
    <property type="entry name" value="ABC1_TM_dom"/>
</dbReference>
<feature type="transmembrane region" description="Helical" evidence="7">
    <location>
        <begin position="114"/>
        <end position="147"/>
    </location>
</feature>
<dbReference type="InterPro" id="IPR017871">
    <property type="entry name" value="ABC_transporter-like_CS"/>
</dbReference>
<evidence type="ECO:0000256" key="2">
    <source>
        <dbReference type="ARBA" id="ARBA00022692"/>
    </source>
</evidence>
<evidence type="ECO:0000259" key="8">
    <source>
        <dbReference type="PROSITE" id="PS50893"/>
    </source>
</evidence>
<dbReference type="PROSITE" id="PS50893">
    <property type="entry name" value="ABC_TRANSPORTER_2"/>
    <property type="match status" value="1"/>
</dbReference>
<dbReference type="GO" id="GO:0034040">
    <property type="term" value="F:ATPase-coupled lipid transmembrane transporter activity"/>
    <property type="evidence" value="ECO:0007669"/>
    <property type="project" value="TreeGrafter"/>
</dbReference>
<dbReference type="InterPro" id="IPR036640">
    <property type="entry name" value="ABC1_TM_sf"/>
</dbReference>
<evidence type="ECO:0000259" key="9">
    <source>
        <dbReference type="PROSITE" id="PS50929"/>
    </source>
</evidence>
<feature type="transmembrane region" description="Helical" evidence="7">
    <location>
        <begin position="30"/>
        <end position="50"/>
    </location>
</feature>
<dbReference type="GO" id="GO:0005524">
    <property type="term" value="F:ATP binding"/>
    <property type="evidence" value="ECO:0007669"/>
    <property type="project" value="UniProtKB-KW"/>
</dbReference>
<dbReference type="PROSITE" id="PS00211">
    <property type="entry name" value="ABC_TRANSPORTER_1"/>
    <property type="match status" value="1"/>
</dbReference>
<proteinExistence type="predicted"/>
<dbReference type="InterPro" id="IPR003593">
    <property type="entry name" value="AAA+_ATPase"/>
</dbReference>
<feature type="transmembrane region" description="Helical" evidence="7">
    <location>
        <begin position="218"/>
        <end position="236"/>
    </location>
</feature>
<evidence type="ECO:0000256" key="4">
    <source>
        <dbReference type="ARBA" id="ARBA00022840"/>
    </source>
</evidence>
<comment type="caution">
    <text evidence="10">The sequence shown here is derived from an EMBL/GenBank/DDBJ whole genome shotgun (WGS) entry which is preliminary data.</text>
</comment>
<dbReference type="Gene3D" id="3.40.50.300">
    <property type="entry name" value="P-loop containing nucleotide triphosphate hydrolases"/>
    <property type="match status" value="1"/>
</dbReference>
<protein>
    <submittedName>
        <fullName evidence="10">ATP-binding cassette subfamily C protein</fullName>
    </submittedName>
</protein>
<dbReference type="Pfam" id="PF00664">
    <property type="entry name" value="ABC_membrane"/>
    <property type="match status" value="1"/>
</dbReference>
<evidence type="ECO:0000256" key="3">
    <source>
        <dbReference type="ARBA" id="ARBA00022741"/>
    </source>
</evidence>
<keyword evidence="2 7" id="KW-0812">Transmembrane</keyword>
<dbReference type="InterPro" id="IPR039421">
    <property type="entry name" value="Type_1_exporter"/>
</dbReference>
<keyword evidence="11" id="KW-1185">Reference proteome</keyword>
<dbReference type="PANTHER" id="PTHR24221">
    <property type="entry name" value="ATP-BINDING CASSETTE SUB-FAMILY B"/>
    <property type="match status" value="1"/>
</dbReference>
<dbReference type="Proteomes" id="UP000562395">
    <property type="component" value="Unassembled WGS sequence"/>
</dbReference>
<dbReference type="EMBL" id="JACICY010000003">
    <property type="protein sequence ID" value="MBB3860631.1"/>
    <property type="molecule type" value="Genomic_DNA"/>
</dbReference>
<feature type="domain" description="ABC transporter" evidence="8">
    <location>
        <begin position="310"/>
        <end position="523"/>
    </location>
</feature>
<gene>
    <name evidence="10" type="ORF">GGQ88_001897</name>
</gene>
<dbReference type="Gene3D" id="1.20.1560.10">
    <property type="entry name" value="ABC transporter type 1, transmembrane domain"/>
    <property type="match status" value="1"/>
</dbReference>
<dbReference type="SUPFAM" id="SSF90123">
    <property type="entry name" value="ABC transporter transmembrane region"/>
    <property type="match status" value="1"/>
</dbReference>
<organism evidence="10 11">
    <name type="scientific">Novosphingobium hassiacum</name>
    <dbReference type="NCBI Taxonomy" id="173676"/>
    <lineage>
        <taxon>Bacteria</taxon>
        <taxon>Pseudomonadati</taxon>
        <taxon>Pseudomonadota</taxon>
        <taxon>Alphaproteobacteria</taxon>
        <taxon>Sphingomonadales</taxon>
        <taxon>Sphingomonadaceae</taxon>
        <taxon>Novosphingobium</taxon>
    </lineage>
</organism>
<evidence type="ECO:0000256" key="1">
    <source>
        <dbReference type="ARBA" id="ARBA00004651"/>
    </source>
</evidence>
<evidence type="ECO:0000256" key="6">
    <source>
        <dbReference type="ARBA" id="ARBA00023136"/>
    </source>
</evidence>
<dbReference type="InterPro" id="IPR003439">
    <property type="entry name" value="ABC_transporter-like_ATP-bd"/>
</dbReference>
<comment type="subcellular location">
    <subcellularLocation>
        <location evidence="1">Cell membrane</location>
        <topology evidence="1">Multi-pass membrane protein</topology>
    </subcellularLocation>
</comment>
<evidence type="ECO:0000256" key="5">
    <source>
        <dbReference type="ARBA" id="ARBA00022989"/>
    </source>
</evidence>
<reference evidence="10 11" key="1">
    <citation type="submission" date="2020-08" db="EMBL/GenBank/DDBJ databases">
        <title>Genomic Encyclopedia of Type Strains, Phase IV (KMG-IV): sequencing the most valuable type-strain genomes for metagenomic binning, comparative biology and taxonomic classification.</title>
        <authorList>
            <person name="Goeker M."/>
        </authorList>
    </citation>
    <scope>NUCLEOTIDE SEQUENCE [LARGE SCALE GENOMIC DNA]</scope>
    <source>
        <strain evidence="10 11">DSM 14552</strain>
    </source>
</reference>
<dbReference type="GO" id="GO:0016887">
    <property type="term" value="F:ATP hydrolysis activity"/>
    <property type="evidence" value="ECO:0007669"/>
    <property type="project" value="InterPro"/>
</dbReference>
<name>A0A7W5ZVB8_9SPHN</name>
<keyword evidence="6 7" id="KW-0472">Membrane</keyword>
<evidence type="ECO:0000313" key="10">
    <source>
        <dbReference type="EMBL" id="MBB3860631.1"/>
    </source>
</evidence>
<dbReference type="GO" id="GO:0005886">
    <property type="term" value="C:plasma membrane"/>
    <property type="evidence" value="ECO:0007669"/>
    <property type="project" value="UniProtKB-SubCell"/>
</dbReference>
<sequence length="523" mass="56233">MPIVAVLSNTSALPSSLGNFASLLGGKDSLGPLLLAFVVLIGLRALLNFYRAMAALTVQRNLIDGLRIRAWHALLHCDWRVLSGMRQSDNASLLITTLDRVGVGIDRSVSGGVAVITLLGVGAAAVAISPVMTVCALIGGGAVLYSFRRLRLRARMLGGELNDVYERIYAELGEGLAALRIIKSFGAERATEQRLRRELASLHSAERTYTRENGLGQVALQVGSAGLLALVVWLALQFWKADLVVLLPMIALFARGFPLLMAIQGCLQDIAYARPSIDSALSLIERAEAAREPDLPADATVPSAHHSIGLRDVSLTYAGRQVPALDAVNINLPVQQITALLGPSGAGKSTLADVIGGLLRPDSGVLLIDGEPVDFSLRRAWRTRVTYVQQVPILFTGTVRDNLLWAQPHADDTELYAALREASAHFIERMPDGLDTLVGENGHQFSGGERQRLILARAMMRVPQLLILDEAANALDPENDRAIAQAVLRLRGRCAILVIAHGGALESIADQTVRLELGRIDRG</sequence>
<feature type="domain" description="ABC transmembrane type-1" evidence="9">
    <location>
        <begin position="1"/>
        <end position="271"/>
    </location>
</feature>